<reference evidence="8" key="1">
    <citation type="submission" date="2017-01" db="EMBL/GenBank/DDBJ databases">
        <title>Comparative genomics of anhydrobiosis in the tardigrade Hypsibius dujardini.</title>
        <authorList>
            <person name="Yoshida Y."/>
            <person name="Koutsovoulos G."/>
            <person name="Laetsch D."/>
            <person name="Stevens L."/>
            <person name="Kumar S."/>
            <person name="Horikawa D."/>
            <person name="Ishino K."/>
            <person name="Komine S."/>
            <person name="Tomita M."/>
            <person name="Blaxter M."/>
            <person name="Arakawa K."/>
        </authorList>
    </citation>
    <scope>NUCLEOTIDE SEQUENCE [LARGE SCALE GENOMIC DNA]</scope>
    <source>
        <strain evidence="8">Z151</strain>
    </source>
</reference>
<dbReference type="GO" id="GO:0001664">
    <property type="term" value="F:G protein-coupled receptor binding"/>
    <property type="evidence" value="ECO:0007669"/>
    <property type="project" value="TreeGrafter"/>
</dbReference>
<evidence type="ECO:0000313" key="7">
    <source>
        <dbReference type="EMBL" id="OQV22087.1"/>
    </source>
</evidence>
<dbReference type="InterPro" id="IPR001019">
    <property type="entry name" value="Gprotein_alpha_su"/>
</dbReference>
<dbReference type="InterPro" id="IPR011025">
    <property type="entry name" value="GproteinA_insert"/>
</dbReference>
<keyword evidence="3 5" id="KW-0342">GTP-binding</keyword>
<dbReference type="GO" id="GO:0046872">
    <property type="term" value="F:metal ion binding"/>
    <property type="evidence" value="ECO:0007669"/>
    <property type="project" value="UniProtKB-KW"/>
</dbReference>
<sequence>MCDCLVTRTPEERLLRTVSSAIDKELKDTMREMRSTVKLLLLGAGEAGKSTMMKQMKIHHEKGFSPEERESYTPHIHSNLREAMVILTQARQRFEYPLSRPENAPLEVLILPTEPESLEAPVILTEEVLTAIATLEQDSGIQLAFERRKDIQLNDSAEYFMSRLKAVQTPGYIPDQDDVLRVRVRTTGINEYQFSVKTAKFRIVDVGGQRTERRKWIHCFEGVNYIFYVASLSDYHKPLKEDRRVNRMTESLALFRVILKEKTLRNSAVILFLNKLDLFEQEIDAYDLRDYFDDYTGPAHNASAAKEFIVEKYKACNEEPHRSVFHHFTCAVDTEQFQRIFKTVYFDILNMATRDGSAPI</sequence>
<dbReference type="CDD" id="cd00066">
    <property type="entry name" value="G-alpha"/>
    <property type="match status" value="1"/>
</dbReference>
<dbReference type="EMBL" id="MTYJ01000019">
    <property type="protein sequence ID" value="OQV22087.1"/>
    <property type="molecule type" value="Genomic_DNA"/>
</dbReference>
<dbReference type="OrthoDB" id="5817230at2759"/>
<feature type="binding site" evidence="5">
    <location>
        <begin position="274"/>
        <end position="277"/>
    </location>
    <ligand>
        <name>GTP</name>
        <dbReference type="ChEBI" id="CHEBI:37565"/>
    </ligand>
</feature>
<dbReference type="GO" id="GO:0005525">
    <property type="term" value="F:GTP binding"/>
    <property type="evidence" value="ECO:0007669"/>
    <property type="project" value="UniProtKB-KW"/>
</dbReference>
<dbReference type="GO" id="GO:0031683">
    <property type="term" value="F:G-protein beta/gamma-subunit complex binding"/>
    <property type="evidence" value="ECO:0007669"/>
    <property type="project" value="InterPro"/>
</dbReference>
<proteinExistence type="predicted"/>
<dbReference type="PANTHER" id="PTHR10218">
    <property type="entry name" value="GTP-BINDING PROTEIN ALPHA SUBUNIT"/>
    <property type="match status" value="1"/>
</dbReference>
<protein>
    <submittedName>
        <fullName evidence="7">Guanine nucleotide-binding protein alpha-1 subunit</fullName>
    </submittedName>
</protein>
<dbReference type="SUPFAM" id="SSF47895">
    <property type="entry name" value="Transducin (alpha subunit), insertion domain"/>
    <property type="match status" value="1"/>
</dbReference>
<dbReference type="FunFam" id="3.40.50.300:FF:000692">
    <property type="entry name" value="Guanine nucleotide-binding protein subunit alpha"/>
    <property type="match status" value="1"/>
</dbReference>
<dbReference type="Gene3D" id="3.40.50.300">
    <property type="entry name" value="P-loop containing nucleotide triphosphate hydrolases"/>
    <property type="match status" value="1"/>
</dbReference>
<dbReference type="InterPro" id="IPR027417">
    <property type="entry name" value="P-loop_NTPase"/>
</dbReference>
<feature type="binding site" evidence="5">
    <location>
        <position position="331"/>
    </location>
    <ligand>
        <name>GTP</name>
        <dbReference type="ChEBI" id="CHEBI:37565"/>
    </ligand>
</feature>
<evidence type="ECO:0000256" key="6">
    <source>
        <dbReference type="PIRSR" id="PIRSR601019-2"/>
    </source>
</evidence>
<gene>
    <name evidence="7" type="ORF">BV898_03932</name>
</gene>
<dbReference type="SUPFAM" id="SSF52540">
    <property type="entry name" value="P-loop containing nucleoside triphosphate hydrolases"/>
    <property type="match status" value="1"/>
</dbReference>
<keyword evidence="4" id="KW-0807">Transducer</keyword>
<evidence type="ECO:0000256" key="2">
    <source>
        <dbReference type="ARBA" id="ARBA00022741"/>
    </source>
</evidence>
<accession>A0A1W0X3F8</accession>
<comment type="caution">
    <text evidence="7">The sequence shown here is derived from an EMBL/GenBank/DDBJ whole genome shotgun (WGS) entry which is preliminary data.</text>
</comment>
<dbReference type="Pfam" id="PF00503">
    <property type="entry name" value="G-alpha"/>
    <property type="match status" value="1"/>
</dbReference>
<dbReference type="SMART" id="SM00275">
    <property type="entry name" value="G_alpha"/>
    <property type="match status" value="1"/>
</dbReference>
<feature type="binding site" evidence="5">
    <location>
        <begin position="180"/>
        <end position="186"/>
    </location>
    <ligand>
        <name>GTP</name>
        <dbReference type="ChEBI" id="CHEBI:37565"/>
    </ligand>
</feature>
<evidence type="ECO:0000256" key="1">
    <source>
        <dbReference type="ARBA" id="ARBA00022723"/>
    </source>
</evidence>
<keyword evidence="8" id="KW-1185">Reference proteome</keyword>
<evidence type="ECO:0000256" key="3">
    <source>
        <dbReference type="ARBA" id="ARBA00023134"/>
    </source>
</evidence>
<feature type="binding site" evidence="5">
    <location>
        <begin position="205"/>
        <end position="209"/>
    </location>
    <ligand>
        <name>GTP</name>
        <dbReference type="ChEBI" id="CHEBI:37565"/>
    </ligand>
</feature>
<organism evidence="7 8">
    <name type="scientific">Hypsibius exemplaris</name>
    <name type="common">Freshwater tardigrade</name>
    <dbReference type="NCBI Taxonomy" id="2072580"/>
    <lineage>
        <taxon>Eukaryota</taxon>
        <taxon>Metazoa</taxon>
        <taxon>Ecdysozoa</taxon>
        <taxon>Tardigrada</taxon>
        <taxon>Eutardigrada</taxon>
        <taxon>Parachela</taxon>
        <taxon>Hypsibioidea</taxon>
        <taxon>Hypsibiidae</taxon>
        <taxon>Hypsibius</taxon>
    </lineage>
</organism>
<name>A0A1W0X3F8_HYPEX</name>
<dbReference type="GO" id="GO:0005737">
    <property type="term" value="C:cytoplasm"/>
    <property type="evidence" value="ECO:0007669"/>
    <property type="project" value="TreeGrafter"/>
</dbReference>
<keyword evidence="1 6" id="KW-0479">Metal-binding</keyword>
<dbReference type="Proteomes" id="UP000192578">
    <property type="component" value="Unassembled WGS sequence"/>
</dbReference>
<dbReference type="GO" id="GO:0007188">
    <property type="term" value="P:adenylate cyclase-modulating G protein-coupled receptor signaling pathway"/>
    <property type="evidence" value="ECO:0007669"/>
    <property type="project" value="TreeGrafter"/>
</dbReference>
<feature type="binding site" evidence="6">
    <location>
        <position position="50"/>
    </location>
    <ligand>
        <name>Mg(2+)</name>
        <dbReference type="ChEBI" id="CHEBI:18420"/>
    </ligand>
</feature>
<dbReference type="PANTHER" id="PTHR10218:SF360">
    <property type="entry name" value="GUANINE NUCLEOTIDE-BINDING PROTEIN SUBUNIT ALPHA HOMOLOG"/>
    <property type="match status" value="1"/>
</dbReference>
<evidence type="ECO:0000256" key="4">
    <source>
        <dbReference type="ARBA" id="ARBA00023224"/>
    </source>
</evidence>
<feature type="binding site" evidence="5">
    <location>
        <begin position="155"/>
        <end position="156"/>
    </location>
    <ligand>
        <name>GTP</name>
        <dbReference type="ChEBI" id="CHEBI:37565"/>
    </ligand>
</feature>
<dbReference type="Gene3D" id="1.10.400.10">
    <property type="entry name" value="GI Alpha 1, domain 2-like"/>
    <property type="match status" value="1"/>
</dbReference>
<dbReference type="AlphaFoldDB" id="A0A1W0X3F8"/>
<dbReference type="GO" id="GO:0003924">
    <property type="term" value="F:GTPase activity"/>
    <property type="evidence" value="ECO:0007669"/>
    <property type="project" value="InterPro"/>
</dbReference>
<evidence type="ECO:0000313" key="8">
    <source>
        <dbReference type="Proteomes" id="UP000192578"/>
    </source>
</evidence>
<dbReference type="PRINTS" id="PR00318">
    <property type="entry name" value="GPROTEINA"/>
</dbReference>
<dbReference type="GO" id="GO:0005834">
    <property type="term" value="C:heterotrimeric G-protein complex"/>
    <property type="evidence" value="ECO:0007669"/>
    <property type="project" value="TreeGrafter"/>
</dbReference>
<keyword evidence="2 5" id="KW-0547">Nucleotide-binding</keyword>
<feature type="binding site" evidence="6">
    <location>
        <position position="186"/>
    </location>
    <ligand>
        <name>Mg(2+)</name>
        <dbReference type="ChEBI" id="CHEBI:18420"/>
    </ligand>
</feature>
<dbReference type="PROSITE" id="PS51882">
    <property type="entry name" value="G_ALPHA"/>
    <property type="match status" value="1"/>
</dbReference>
<evidence type="ECO:0000256" key="5">
    <source>
        <dbReference type="PIRSR" id="PIRSR601019-1"/>
    </source>
</evidence>
<feature type="binding site" evidence="5">
    <location>
        <begin position="46"/>
        <end position="51"/>
    </location>
    <ligand>
        <name>GTP</name>
        <dbReference type="ChEBI" id="CHEBI:37565"/>
    </ligand>
</feature>
<keyword evidence="6" id="KW-0460">Magnesium</keyword>